<dbReference type="Proteomes" id="UP001642464">
    <property type="component" value="Unassembled WGS sequence"/>
</dbReference>
<organism evidence="1 2">
    <name type="scientific">Durusdinium trenchii</name>
    <dbReference type="NCBI Taxonomy" id="1381693"/>
    <lineage>
        <taxon>Eukaryota</taxon>
        <taxon>Sar</taxon>
        <taxon>Alveolata</taxon>
        <taxon>Dinophyceae</taxon>
        <taxon>Suessiales</taxon>
        <taxon>Symbiodiniaceae</taxon>
        <taxon>Durusdinium</taxon>
    </lineage>
</organism>
<comment type="caution">
    <text evidence="1">The sequence shown here is derived from an EMBL/GenBank/DDBJ whole genome shotgun (WGS) entry which is preliminary data.</text>
</comment>
<evidence type="ECO:0000313" key="2">
    <source>
        <dbReference type="Proteomes" id="UP001642464"/>
    </source>
</evidence>
<keyword evidence="2" id="KW-1185">Reference proteome</keyword>
<accession>A0ABP0LB33</accession>
<reference evidence="1 2" key="1">
    <citation type="submission" date="2024-02" db="EMBL/GenBank/DDBJ databases">
        <authorList>
            <person name="Chen Y."/>
            <person name="Shah S."/>
            <person name="Dougan E. K."/>
            <person name="Thang M."/>
            <person name="Chan C."/>
        </authorList>
    </citation>
    <scope>NUCLEOTIDE SEQUENCE [LARGE SCALE GENOMIC DNA]</scope>
</reference>
<proteinExistence type="predicted"/>
<protein>
    <submittedName>
        <fullName evidence="1">Uncharacterized protein</fullName>
    </submittedName>
</protein>
<dbReference type="EMBL" id="CAXAMM010015113">
    <property type="protein sequence ID" value="CAK9035525.1"/>
    <property type="molecule type" value="Genomic_DNA"/>
</dbReference>
<gene>
    <name evidence="1" type="ORF">SCF082_LOCUS21333</name>
</gene>
<name>A0ABP0LB33_9DINO</name>
<sequence>MQPLEWTKLMPYWTRNGCGVKVWDMEANQYMDRETFTFNCSSAPRRCKLAIAVRCAELAAIGIDKEEEGYEKDGHQIKILKHNANLALFLLANDQSVDQGSALADGNDQEES</sequence>
<evidence type="ECO:0000313" key="1">
    <source>
        <dbReference type="EMBL" id="CAK9035525.1"/>
    </source>
</evidence>